<keyword evidence="5" id="KW-0297">G-protein coupled receptor</keyword>
<evidence type="ECO:0000256" key="3">
    <source>
        <dbReference type="ARBA" id="ARBA00022692"/>
    </source>
</evidence>
<feature type="transmembrane region" description="Helical" evidence="9">
    <location>
        <begin position="52"/>
        <end position="72"/>
    </location>
</feature>
<dbReference type="SUPFAM" id="SSF81321">
    <property type="entry name" value="Family A G protein-coupled receptor-like"/>
    <property type="match status" value="1"/>
</dbReference>
<accession>A7S575</accession>
<evidence type="ECO:0000256" key="1">
    <source>
        <dbReference type="ARBA" id="ARBA00004651"/>
    </source>
</evidence>
<feature type="transmembrane region" description="Helical" evidence="9">
    <location>
        <begin position="29"/>
        <end position="46"/>
    </location>
</feature>
<evidence type="ECO:0000259" key="10">
    <source>
        <dbReference type="PROSITE" id="PS50262"/>
    </source>
</evidence>
<keyword evidence="3 9" id="KW-0812">Transmembrane</keyword>
<dbReference type="HOGENOM" id="CLU_1476851_0_0_1"/>
<protein>
    <recommendedName>
        <fullName evidence="10">G-protein coupled receptors family 1 profile domain-containing protein</fullName>
    </recommendedName>
</protein>
<organism evidence="11 12">
    <name type="scientific">Nematostella vectensis</name>
    <name type="common">Starlet sea anemone</name>
    <dbReference type="NCBI Taxonomy" id="45351"/>
    <lineage>
        <taxon>Eukaryota</taxon>
        <taxon>Metazoa</taxon>
        <taxon>Cnidaria</taxon>
        <taxon>Anthozoa</taxon>
        <taxon>Hexacorallia</taxon>
        <taxon>Actiniaria</taxon>
        <taxon>Edwardsiidae</taxon>
        <taxon>Nematostella</taxon>
    </lineage>
</organism>
<keyword evidence="6 9" id="KW-0472">Membrane</keyword>
<evidence type="ECO:0000256" key="2">
    <source>
        <dbReference type="ARBA" id="ARBA00022475"/>
    </source>
</evidence>
<keyword evidence="7" id="KW-0675">Receptor</keyword>
<keyword evidence="2" id="KW-1003">Cell membrane</keyword>
<proteinExistence type="predicted"/>
<dbReference type="PROSITE" id="PS50262">
    <property type="entry name" value="G_PROTEIN_RECEP_F1_2"/>
    <property type="match status" value="1"/>
</dbReference>
<keyword evidence="4 9" id="KW-1133">Transmembrane helix</keyword>
<dbReference type="GO" id="GO:0007186">
    <property type="term" value="P:G protein-coupled receptor signaling pathway"/>
    <property type="evidence" value="ECO:0000318"/>
    <property type="project" value="GO_Central"/>
</dbReference>
<evidence type="ECO:0000256" key="9">
    <source>
        <dbReference type="SAM" id="Phobius"/>
    </source>
</evidence>
<dbReference type="PANTHER" id="PTHR24228:SF59">
    <property type="entry name" value="NEUROPEPTIDE RECEPTOR 15"/>
    <property type="match status" value="1"/>
</dbReference>
<dbReference type="Proteomes" id="UP000001593">
    <property type="component" value="Unassembled WGS sequence"/>
</dbReference>
<keyword evidence="12" id="KW-1185">Reference proteome</keyword>
<comment type="subcellular location">
    <subcellularLocation>
        <location evidence="1">Cell membrane</location>
        <topology evidence="1">Multi-pass membrane protein</topology>
    </subcellularLocation>
</comment>
<gene>
    <name evidence="11" type="ORF">NEMVEDRAFT_v1g206994</name>
</gene>
<dbReference type="AlphaFoldDB" id="A7S575"/>
<dbReference type="GO" id="GO:0005886">
    <property type="term" value="C:plasma membrane"/>
    <property type="evidence" value="ECO:0007669"/>
    <property type="project" value="UniProtKB-SubCell"/>
</dbReference>
<evidence type="ECO:0000256" key="6">
    <source>
        <dbReference type="ARBA" id="ARBA00023136"/>
    </source>
</evidence>
<reference evidence="11 12" key="1">
    <citation type="journal article" date="2007" name="Science">
        <title>Sea anemone genome reveals ancestral eumetazoan gene repertoire and genomic organization.</title>
        <authorList>
            <person name="Putnam N.H."/>
            <person name="Srivastava M."/>
            <person name="Hellsten U."/>
            <person name="Dirks B."/>
            <person name="Chapman J."/>
            <person name="Salamov A."/>
            <person name="Terry A."/>
            <person name="Shapiro H."/>
            <person name="Lindquist E."/>
            <person name="Kapitonov V.V."/>
            <person name="Jurka J."/>
            <person name="Genikhovich G."/>
            <person name="Grigoriev I.V."/>
            <person name="Lucas S.M."/>
            <person name="Steele R.E."/>
            <person name="Finnerty J.R."/>
            <person name="Technau U."/>
            <person name="Martindale M.Q."/>
            <person name="Rokhsar D.S."/>
        </authorList>
    </citation>
    <scope>NUCLEOTIDE SEQUENCE [LARGE SCALE GENOMIC DNA]</scope>
    <source>
        <strain evidence="12">CH2 X CH6</strain>
    </source>
</reference>
<evidence type="ECO:0000256" key="5">
    <source>
        <dbReference type="ARBA" id="ARBA00023040"/>
    </source>
</evidence>
<dbReference type="GO" id="GO:0004930">
    <property type="term" value="F:G protein-coupled receptor activity"/>
    <property type="evidence" value="ECO:0007669"/>
    <property type="project" value="UniProtKB-KW"/>
</dbReference>
<keyword evidence="8" id="KW-0807">Transducer</keyword>
<feature type="domain" description="G-protein coupled receptors family 1 profile" evidence="10">
    <location>
        <begin position="1"/>
        <end position="107"/>
    </location>
</feature>
<dbReference type="Gene3D" id="1.20.1070.10">
    <property type="entry name" value="Rhodopsin 7-helix transmembrane proteins"/>
    <property type="match status" value="2"/>
</dbReference>
<evidence type="ECO:0000313" key="11">
    <source>
        <dbReference type="EMBL" id="EDO41195.1"/>
    </source>
</evidence>
<sequence>MNLVVISVERYMAIFYPLRAPSRAYAKKQVIAAWIVGGTLAAILNLPMKHKYIEVIIAFCIPYSAFFLYNLVKRFANLKLSYELDYTVRMLTGALAISNSALNPIIYFTSSRVFRSHLKDIVFPGQDVSTNATQSPGSSKLTYIAGGQEGADGMTGLSSKRKLGKGFVLEKYCQKAIGNRGKV</sequence>
<dbReference type="PANTHER" id="PTHR24228">
    <property type="entry name" value="B2 BRADYKININ RECEPTOR/ANGIOTENSIN II RECEPTOR"/>
    <property type="match status" value="1"/>
</dbReference>
<evidence type="ECO:0000256" key="4">
    <source>
        <dbReference type="ARBA" id="ARBA00022989"/>
    </source>
</evidence>
<dbReference type="FunCoup" id="A7S575">
    <property type="interactions" value="112"/>
</dbReference>
<dbReference type="InParanoid" id="A7S575"/>
<dbReference type="PhylomeDB" id="A7S575"/>
<dbReference type="EMBL" id="DS469581">
    <property type="protein sequence ID" value="EDO41195.1"/>
    <property type="molecule type" value="Genomic_DNA"/>
</dbReference>
<evidence type="ECO:0000256" key="8">
    <source>
        <dbReference type="ARBA" id="ARBA00023224"/>
    </source>
</evidence>
<name>A7S575_NEMVE</name>
<evidence type="ECO:0000313" key="12">
    <source>
        <dbReference type="Proteomes" id="UP000001593"/>
    </source>
</evidence>
<dbReference type="InterPro" id="IPR017452">
    <property type="entry name" value="GPCR_Rhodpsn_7TM"/>
</dbReference>
<evidence type="ECO:0000256" key="7">
    <source>
        <dbReference type="ARBA" id="ARBA00023170"/>
    </source>
</evidence>